<dbReference type="RefSeq" id="WP_381441361.1">
    <property type="nucleotide sequence ID" value="NZ_JBHSNP010000002.1"/>
</dbReference>
<sequence>MIMLHLETITKDNWVKAISLRVREDQVNFVASNAVSLAQLNFLENFHAKGIYLGEEMIGFTLYGIDEDDHEYWMYRMMIDQKHQGKGYGKEAIQLVMDDIKAIKEERHQTITLSYEPENEHAKNIYEKMGFKEVEGFVISGEQVARYTF</sequence>
<dbReference type="SUPFAM" id="SSF55729">
    <property type="entry name" value="Acyl-CoA N-acyltransferases (Nat)"/>
    <property type="match status" value="1"/>
</dbReference>
<dbReference type="CDD" id="cd04301">
    <property type="entry name" value="NAT_SF"/>
    <property type="match status" value="1"/>
</dbReference>
<dbReference type="EC" id="2.3.-.-" evidence="2"/>
<dbReference type="Proteomes" id="UP001596071">
    <property type="component" value="Unassembled WGS sequence"/>
</dbReference>
<name>A0ABW0TRR9_9BACL</name>
<keyword evidence="3" id="KW-1185">Reference proteome</keyword>
<evidence type="ECO:0000259" key="1">
    <source>
        <dbReference type="PROSITE" id="PS51186"/>
    </source>
</evidence>
<dbReference type="InterPro" id="IPR016181">
    <property type="entry name" value="Acyl_CoA_acyltransferase"/>
</dbReference>
<dbReference type="InterPro" id="IPR000182">
    <property type="entry name" value="GNAT_dom"/>
</dbReference>
<accession>A0ABW0TRR9</accession>
<gene>
    <name evidence="2" type="ORF">ACFPTP_00385</name>
</gene>
<dbReference type="InterPro" id="IPR050276">
    <property type="entry name" value="MshD_Acetyltransferase"/>
</dbReference>
<proteinExistence type="predicted"/>
<dbReference type="EMBL" id="JBHSNP010000002">
    <property type="protein sequence ID" value="MFC5601722.1"/>
    <property type="molecule type" value="Genomic_DNA"/>
</dbReference>
<dbReference type="GO" id="GO:0016746">
    <property type="term" value="F:acyltransferase activity"/>
    <property type="evidence" value="ECO:0007669"/>
    <property type="project" value="UniProtKB-KW"/>
</dbReference>
<comment type="caution">
    <text evidence="2">The sequence shown here is derived from an EMBL/GenBank/DDBJ whole genome shotgun (WGS) entry which is preliminary data.</text>
</comment>
<dbReference type="PANTHER" id="PTHR43617:SF2">
    <property type="entry name" value="UPF0039 PROTEIN SLL0451"/>
    <property type="match status" value="1"/>
</dbReference>
<protein>
    <submittedName>
        <fullName evidence="2">GNAT family N-acetyltransferase</fullName>
        <ecNumber evidence="2">2.3.-.-</ecNumber>
    </submittedName>
</protein>
<evidence type="ECO:0000313" key="3">
    <source>
        <dbReference type="Proteomes" id="UP001596071"/>
    </source>
</evidence>
<dbReference type="Pfam" id="PF00583">
    <property type="entry name" value="Acetyltransf_1"/>
    <property type="match status" value="1"/>
</dbReference>
<keyword evidence="2" id="KW-0808">Transferase</keyword>
<keyword evidence="2" id="KW-0012">Acyltransferase</keyword>
<dbReference type="PANTHER" id="PTHR43617">
    <property type="entry name" value="L-AMINO ACID N-ACETYLTRANSFERASE"/>
    <property type="match status" value="1"/>
</dbReference>
<dbReference type="PROSITE" id="PS51186">
    <property type="entry name" value="GNAT"/>
    <property type="match status" value="1"/>
</dbReference>
<evidence type="ECO:0000313" key="2">
    <source>
        <dbReference type="EMBL" id="MFC5601722.1"/>
    </source>
</evidence>
<feature type="domain" description="N-acetyltransferase" evidence="1">
    <location>
        <begin position="4"/>
        <end position="149"/>
    </location>
</feature>
<organism evidence="2 3">
    <name type="scientific">Sporosarcina koreensis</name>
    <dbReference type="NCBI Taxonomy" id="334735"/>
    <lineage>
        <taxon>Bacteria</taxon>
        <taxon>Bacillati</taxon>
        <taxon>Bacillota</taxon>
        <taxon>Bacilli</taxon>
        <taxon>Bacillales</taxon>
        <taxon>Caryophanaceae</taxon>
        <taxon>Sporosarcina</taxon>
    </lineage>
</organism>
<dbReference type="Gene3D" id="3.40.630.30">
    <property type="match status" value="1"/>
</dbReference>
<reference evidence="3" key="1">
    <citation type="journal article" date="2019" name="Int. J. Syst. Evol. Microbiol.">
        <title>The Global Catalogue of Microorganisms (GCM) 10K type strain sequencing project: providing services to taxonomists for standard genome sequencing and annotation.</title>
        <authorList>
            <consortium name="The Broad Institute Genomics Platform"/>
            <consortium name="The Broad Institute Genome Sequencing Center for Infectious Disease"/>
            <person name="Wu L."/>
            <person name="Ma J."/>
        </authorList>
    </citation>
    <scope>NUCLEOTIDE SEQUENCE [LARGE SCALE GENOMIC DNA]</scope>
    <source>
        <strain evidence="3">KACC 11299</strain>
    </source>
</reference>